<evidence type="ECO:0000256" key="6">
    <source>
        <dbReference type="ARBA" id="ARBA00037818"/>
    </source>
</evidence>
<evidence type="ECO:0000256" key="2">
    <source>
        <dbReference type="ARBA" id="ARBA00022490"/>
    </source>
</evidence>
<dbReference type="InterPro" id="IPR013783">
    <property type="entry name" value="Ig-like_fold"/>
</dbReference>
<dbReference type="InterPro" id="IPR000535">
    <property type="entry name" value="MSP_dom"/>
</dbReference>
<keyword evidence="3 7" id="KW-0206">Cytoskeleton</keyword>
<feature type="domain" description="MSP" evidence="9">
    <location>
        <begin position="259"/>
        <end position="375"/>
    </location>
</feature>
<sequence length="376" mass="41190">MEQDAAALATAHALEFVHDTKWMSARLLRYLQRETKIQAEQIATGAAICVAAYLCVGPNARFICNALLTAVPILTTFVFPAERPESKKLFVYWAVFGCTTTLDDTLDKALPLEHKIQTILHILLFLRPFEFGKHLVEAIEKQSEAFRVDNPAEHDEAKSGATAVPKKRSRENDQSRASPPKGTDGSASADGGGSGAPDDAGGRALATQSRTDMTTGQGGITIPRGTMLDSGNHQLHSSASNSDDGIYTQGVGPENNLNDFITLPTNNLVFNGPFDSGITYHMKIHNNSHHPIAYAVKGNCLNRVTVYPPMGVLTAGQKILVGVKCLPFEYGNQDLSKDRFVFEYCIVPEETKKFNFKLLDDAASRRRKNIHVQYNP</sequence>
<dbReference type="PROSITE" id="PS50202">
    <property type="entry name" value="MSP"/>
    <property type="match status" value="1"/>
</dbReference>
<evidence type="ECO:0000256" key="5">
    <source>
        <dbReference type="ARBA" id="ARBA00037744"/>
    </source>
</evidence>
<evidence type="ECO:0000256" key="7">
    <source>
        <dbReference type="RuleBase" id="RU003425"/>
    </source>
</evidence>
<evidence type="ECO:0000259" key="9">
    <source>
        <dbReference type="PROSITE" id="PS50202"/>
    </source>
</evidence>
<protein>
    <recommendedName>
        <fullName evidence="7">Major sperm protein</fullName>
    </recommendedName>
</protein>
<feature type="compositionally biased region" description="Polar residues" evidence="8">
    <location>
        <begin position="229"/>
        <end position="243"/>
    </location>
</feature>
<comment type="function">
    <text evidence="5 7">Central component in molecular interactions underlying sperm crawling. Forms an extensive filament system that extends from sperm villipoda, along the leading edge of the pseudopod.</text>
</comment>
<evidence type="ECO:0000313" key="10">
    <source>
        <dbReference type="EMBL" id="CAJ0584293.1"/>
    </source>
</evidence>
<dbReference type="Gene3D" id="2.60.40.10">
    <property type="entry name" value="Immunoglobulins"/>
    <property type="match status" value="1"/>
</dbReference>
<dbReference type="SUPFAM" id="SSF49354">
    <property type="entry name" value="PapD-like"/>
    <property type="match status" value="1"/>
</dbReference>
<keyword evidence="11" id="KW-1185">Reference proteome</keyword>
<comment type="caution">
    <text evidence="10">The sequence shown here is derived from an EMBL/GenBank/DDBJ whole genome shotgun (WGS) entry which is preliminary data.</text>
</comment>
<dbReference type="Proteomes" id="UP001177023">
    <property type="component" value="Unassembled WGS sequence"/>
</dbReference>
<evidence type="ECO:0000256" key="8">
    <source>
        <dbReference type="SAM" id="MobiDB-lite"/>
    </source>
</evidence>
<dbReference type="InterPro" id="IPR051155">
    <property type="entry name" value="Nematode_MSP"/>
</dbReference>
<feature type="non-terminal residue" evidence="10">
    <location>
        <position position="376"/>
    </location>
</feature>
<reference evidence="10" key="1">
    <citation type="submission" date="2023-06" db="EMBL/GenBank/DDBJ databases">
        <authorList>
            <person name="Delattre M."/>
        </authorList>
    </citation>
    <scope>NUCLEOTIDE SEQUENCE</scope>
    <source>
        <strain evidence="10">AF72</strain>
    </source>
</reference>
<evidence type="ECO:0000256" key="3">
    <source>
        <dbReference type="ARBA" id="ARBA00023212"/>
    </source>
</evidence>
<dbReference type="GO" id="GO:0031143">
    <property type="term" value="C:pseudopodium"/>
    <property type="evidence" value="ECO:0007669"/>
    <property type="project" value="UniProtKB-SubCell"/>
</dbReference>
<dbReference type="EMBL" id="CATQJA010002691">
    <property type="protein sequence ID" value="CAJ0584293.1"/>
    <property type="molecule type" value="Genomic_DNA"/>
</dbReference>
<feature type="region of interest" description="Disordered" evidence="8">
    <location>
        <begin position="147"/>
        <end position="250"/>
    </location>
</feature>
<keyword evidence="4" id="KW-0966">Cell projection</keyword>
<dbReference type="PANTHER" id="PTHR22920">
    <property type="entry name" value="MAJOR SPERM PROTEIN"/>
    <property type="match status" value="1"/>
</dbReference>
<comment type="subcellular location">
    <subcellularLocation>
        <location evidence="6">Cell projection</location>
        <location evidence="6">Pseudopodium</location>
    </subcellularLocation>
    <subcellularLocation>
        <location evidence="1">Cytoplasm</location>
        <location evidence="1">Cytoskeleton</location>
    </subcellularLocation>
</comment>
<keyword evidence="2" id="KW-0963">Cytoplasm</keyword>
<gene>
    <name evidence="10" type="ORF">MSPICULIGERA_LOCUS22352</name>
</gene>
<name>A0AA36DDK5_9BILA</name>
<evidence type="ECO:0000256" key="1">
    <source>
        <dbReference type="ARBA" id="ARBA00004245"/>
    </source>
</evidence>
<evidence type="ECO:0000313" key="11">
    <source>
        <dbReference type="Proteomes" id="UP001177023"/>
    </source>
</evidence>
<dbReference type="InterPro" id="IPR008962">
    <property type="entry name" value="PapD-like_sf"/>
</dbReference>
<proteinExistence type="predicted"/>
<feature type="compositionally biased region" description="Basic and acidic residues" evidence="8">
    <location>
        <begin position="147"/>
        <end position="158"/>
    </location>
</feature>
<accession>A0AA36DDK5</accession>
<feature type="compositionally biased region" description="Polar residues" evidence="8">
    <location>
        <begin position="206"/>
        <end position="215"/>
    </location>
</feature>
<dbReference type="Pfam" id="PF00635">
    <property type="entry name" value="Motile_Sperm"/>
    <property type="match status" value="1"/>
</dbReference>
<dbReference type="PANTHER" id="PTHR22920:SF21">
    <property type="entry name" value="MAJOR SPERM PROTEIN"/>
    <property type="match status" value="1"/>
</dbReference>
<organism evidence="10 11">
    <name type="scientific">Mesorhabditis spiculigera</name>
    <dbReference type="NCBI Taxonomy" id="96644"/>
    <lineage>
        <taxon>Eukaryota</taxon>
        <taxon>Metazoa</taxon>
        <taxon>Ecdysozoa</taxon>
        <taxon>Nematoda</taxon>
        <taxon>Chromadorea</taxon>
        <taxon>Rhabditida</taxon>
        <taxon>Rhabditina</taxon>
        <taxon>Rhabditomorpha</taxon>
        <taxon>Rhabditoidea</taxon>
        <taxon>Rhabditidae</taxon>
        <taxon>Mesorhabditinae</taxon>
        <taxon>Mesorhabditis</taxon>
    </lineage>
</organism>
<evidence type="ECO:0000256" key="4">
    <source>
        <dbReference type="ARBA" id="ARBA00023273"/>
    </source>
</evidence>
<dbReference type="AlphaFoldDB" id="A0AA36DDK5"/>
<dbReference type="GO" id="GO:0005856">
    <property type="term" value="C:cytoskeleton"/>
    <property type="evidence" value="ECO:0007669"/>
    <property type="project" value="UniProtKB-SubCell"/>
</dbReference>